<comment type="caution">
    <text evidence="3">The sequence shown here is derived from an EMBL/GenBank/DDBJ whole genome shotgun (WGS) entry which is preliminary data.</text>
</comment>
<evidence type="ECO:0000256" key="1">
    <source>
        <dbReference type="SAM" id="MobiDB-lite"/>
    </source>
</evidence>
<gene>
    <name evidence="3" type="ORF">EC580_07135</name>
</gene>
<dbReference type="OrthoDB" id="7065708at2"/>
<feature type="chain" id="PRO_5018227158" description="AgmX/PglI C-terminal domain-containing protein" evidence="2">
    <location>
        <begin position="21"/>
        <end position="287"/>
    </location>
</feature>
<feature type="compositionally biased region" description="Polar residues" evidence="1">
    <location>
        <begin position="160"/>
        <end position="174"/>
    </location>
</feature>
<protein>
    <recommendedName>
        <fullName evidence="4">AgmX/PglI C-terminal domain-containing protein</fullName>
    </recommendedName>
</protein>
<dbReference type="EMBL" id="RIZI01000160">
    <property type="protein sequence ID" value="RNF62957.1"/>
    <property type="molecule type" value="Genomic_DNA"/>
</dbReference>
<reference evidence="3" key="1">
    <citation type="submission" date="2018-10" db="EMBL/GenBank/DDBJ databases">
        <title>Acidithiobacillus sulfuriphilus sp. nov.: an extremely acidophilic sulfur-oxidizing chemolithotroph isolated from a neutral pH environment.</title>
        <authorList>
            <person name="Falagan C."/>
            <person name="Moya-Beltran A."/>
            <person name="Quatrini R."/>
            <person name="Johnson D.B."/>
        </authorList>
    </citation>
    <scope>NUCLEOTIDE SEQUENCE [LARGE SCALE GENOMIC DNA]</scope>
    <source>
        <strain evidence="3">CJ-2</strain>
    </source>
</reference>
<sequence>MRRRTLIPLILLLGTPAAWAALQAAHAPSLSIPGVSHPIAPCPVAESLCQSTLAEATVPHDFPNAETTHYLMKGCLRGTRKKQVNPAVAEPYCRCLVSTISATPGEWRAGVVGAFRGGPMPPLMARQIHTQAAACVRRALFSGPSGAPDKSEELPLAGSPTANYPASATTPSEQQGPIPFAGQEYEQVANNIVAHHIREVRVAEERQAMGKAGHPVVLPTGLCSATVTVLGDGIISGIHMGWCASAGLEKAVRQAIEQASPLPPPGVTMNLVINLRVPAATPGVDGD</sequence>
<evidence type="ECO:0000256" key="2">
    <source>
        <dbReference type="SAM" id="SignalP"/>
    </source>
</evidence>
<feature type="signal peptide" evidence="2">
    <location>
        <begin position="1"/>
        <end position="20"/>
    </location>
</feature>
<keyword evidence="2" id="KW-0732">Signal</keyword>
<dbReference type="RefSeq" id="WP_123103571.1">
    <property type="nucleotide sequence ID" value="NZ_CP127527.1"/>
</dbReference>
<proteinExistence type="predicted"/>
<organism evidence="3">
    <name type="scientific">Acidithiobacillus sulfuriphilus</name>
    <dbReference type="NCBI Taxonomy" id="1867749"/>
    <lineage>
        <taxon>Bacteria</taxon>
        <taxon>Pseudomonadati</taxon>
        <taxon>Pseudomonadota</taxon>
        <taxon>Acidithiobacillia</taxon>
        <taxon>Acidithiobacillales</taxon>
        <taxon>Acidithiobacillaceae</taxon>
        <taxon>Acidithiobacillus</taxon>
    </lineage>
</organism>
<name>A0A3M8R322_9PROT</name>
<feature type="region of interest" description="Disordered" evidence="1">
    <location>
        <begin position="144"/>
        <end position="174"/>
    </location>
</feature>
<accession>A0A3M8R322</accession>
<dbReference type="SUPFAM" id="SSF74653">
    <property type="entry name" value="TolA/TonB C-terminal domain"/>
    <property type="match status" value="1"/>
</dbReference>
<dbReference type="AlphaFoldDB" id="A0A3M8R322"/>
<evidence type="ECO:0008006" key="4">
    <source>
        <dbReference type="Google" id="ProtNLM"/>
    </source>
</evidence>
<evidence type="ECO:0000313" key="3">
    <source>
        <dbReference type="EMBL" id="RNF62957.1"/>
    </source>
</evidence>